<feature type="compositionally biased region" description="Basic and acidic residues" evidence="8">
    <location>
        <begin position="290"/>
        <end position="303"/>
    </location>
</feature>
<feature type="compositionally biased region" description="Pro residues" evidence="8">
    <location>
        <begin position="348"/>
        <end position="358"/>
    </location>
</feature>
<dbReference type="InterPro" id="IPR053829">
    <property type="entry name" value="XLF-like_CC"/>
</dbReference>
<dbReference type="InterPro" id="IPR052287">
    <property type="entry name" value="NHEJ_factor"/>
</dbReference>
<feature type="region of interest" description="Disordered" evidence="8">
    <location>
        <begin position="272"/>
        <end position="543"/>
    </location>
</feature>
<dbReference type="GO" id="GO:0045027">
    <property type="term" value="F:DNA end binding"/>
    <property type="evidence" value="ECO:0007669"/>
    <property type="project" value="TreeGrafter"/>
</dbReference>
<feature type="domain" description="XLF-like N-terminal" evidence="9">
    <location>
        <begin position="7"/>
        <end position="132"/>
    </location>
</feature>
<dbReference type="InterPro" id="IPR038051">
    <property type="entry name" value="XRCC4-like_N_sf"/>
</dbReference>
<dbReference type="GO" id="GO:0032807">
    <property type="term" value="C:DNA ligase IV complex"/>
    <property type="evidence" value="ECO:0007669"/>
    <property type="project" value="TreeGrafter"/>
</dbReference>
<dbReference type="OrthoDB" id="2155935at2759"/>
<dbReference type="Gene3D" id="2.170.210.10">
    <property type="entry name" value="DNA double-strand break repair and VJ recombination XRCC4, N-terminal"/>
    <property type="match status" value="1"/>
</dbReference>
<evidence type="ECO:0000256" key="6">
    <source>
        <dbReference type="ARBA" id="ARBA00025747"/>
    </source>
</evidence>
<dbReference type="Proteomes" id="UP000008782">
    <property type="component" value="Unassembled WGS sequence"/>
</dbReference>
<dbReference type="HOGENOM" id="CLU_022898_1_0_1"/>
<feature type="compositionally biased region" description="Basic and acidic residues" evidence="8">
    <location>
        <begin position="460"/>
        <end position="469"/>
    </location>
</feature>
<evidence type="ECO:0000313" key="12">
    <source>
        <dbReference type="Proteomes" id="UP000008782"/>
    </source>
</evidence>
<evidence type="ECO:0000256" key="5">
    <source>
        <dbReference type="ARBA" id="ARBA00023242"/>
    </source>
</evidence>
<keyword evidence="12" id="KW-1185">Reference proteome</keyword>
<feature type="compositionally biased region" description="Acidic residues" evidence="8">
    <location>
        <begin position="390"/>
        <end position="404"/>
    </location>
</feature>
<evidence type="ECO:0000313" key="11">
    <source>
        <dbReference type="EMBL" id="EFQ33601.1"/>
    </source>
</evidence>
<dbReference type="EMBL" id="GG697372">
    <property type="protein sequence ID" value="EFQ33601.1"/>
    <property type="molecule type" value="Genomic_DNA"/>
</dbReference>
<evidence type="ECO:0000256" key="2">
    <source>
        <dbReference type="ARBA" id="ARBA00022763"/>
    </source>
</evidence>
<dbReference type="STRING" id="645133.E3QRW3"/>
<keyword evidence="3" id="KW-0238">DNA-binding</keyword>
<keyword evidence="5" id="KW-0539">Nucleus</keyword>
<protein>
    <recommendedName>
        <fullName evidence="7">Non-homologous end-joining factor 1</fullName>
    </recommendedName>
</protein>
<dbReference type="PANTHER" id="PTHR32235">
    <property type="entry name" value="NON-HOMOLOGOUS END-JOINING FACTOR 1"/>
    <property type="match status" value="1"/>
</dbReference>
<dbReference type="AlphaFoldDB" id="E3QRW3"/>
<sequence length="543" mass="59441">MTNLPVWRQLPVSSSTGLPNLLVSTSFSTTSYTIHLTDLANIWVESLDRKAIYKRSLNESTSIDPTDSDSNMRTFLSKIRSVFEPSHQDHAKASLSVSTIPSKEAGAGGLTLSIVCKLENTKPLEWPMYLQKCPQSQLAYELVVPLAQAHTTGRRQIGSLKDIIRQKDAIITKLLDKLEATGTRLENVFTVLSAKQKPTRKMAEDKVKGLAPFRPEDWMSQLDEHQEDMSSLLQYVFGADGLEYHQNPDVHNTASLDDWWIKLQSPSIPIVGTTSSSRLNQSGMSSTDPRQLESKGSEAKDAEVAAEDDDDDFQVQSTPPHLMSTRKRFVNPLPAEDGDGTTKDGDTPPIPDSVPVPPLDNNARPSRLGTIGKRHQPMPTRTSSPPQALELEDSETETVSDEDAAASLAEESSPPQRAGSMSDTKDPKKGLDLIRDNAGGSKAPSSPRKGVLGRIGGESARSKSPEPPKRTGLGRIGGGARPVTTPEPTAIAAEERGRSRVNTTLHEQPRETSRDRADRKRDELQKDLQRKAAAGPARKKRKF</sequence>
<dbReference type="GeneID" id="24413895"/>
<feature type="domain" description="XLF-like coiled-coil region" evidence="10">
    <location>
        <begin position="134"/>
        <end position="186"/>
    </location>
</feature>
<dbReference type="eggNOG" id="ENOG502SCQK">
    <property type="taxonomic scope" value="Eukaryota"/>
</dbReference>
<evidence type="ECO:0000256" key="8">
    <source>
        <dbReference type="SAM" id="MobiDB-lite"/>
    </source>
</evidence>
<gene>
    <name evidence="11" type="ORF">GLRG_08530</name>
</gene>
<accession>E3QRW3</accession>
<organism evidence="12">
    <name type="scientific">Colletotrichum graminicola (strain M1.001 / M2 / FGSC 10212)</name>
    <name type="common">Maize anthracnose fungus</name>
    <name type="synonym">Glomerella graminicola</name>
    <dbReference type="NCBI Taxonomy" id="645133"/>
    <lineage>
        <taxon>Eukaryota</taxon>
        <taxon>Fungi</taxon>
        <taxon>Dikarya</taxon>
        <taxon>Ascomycota</taxon>
        <taxon>Pezizomycotina</taxon>
        <taxon>Sordariomycetes</taxon>
        <taxon>Hypocreomycetidae</taxon>
        <taxon>Glomerellales</taxon>
        <taxon>Glomerellaceae</taxon>
        <taxon>Colletotrichum</taxon>
        <taxon>Colletotrichum graminicola species complex</taxon>
    </lineage>
</organism>
<feature type="compositionally biased region" description="Polar residues" evidence="8">
    <location>
        <begin position="272"/>
        <end position="289"/>
    </location>
</feature>
<dbReference type="InterPro" id="IPR015381">
    <property type="entry name" value="XLF-like_N"/>
</dbReference>
<dbReference type="Pfam" id="PF09302">
    <property type="entry name" value="XLF"/>
    <property type="match status" value="1"/>
</dbReference>
<feature type="compositionally biased region" description="Basic and acidic residues" evidence="8">
    <location>
        <begin position="423"/>
        <end position="435"/>
    </location>
</feature>
<dbReference type="Pfam" id="PF21928">
    <property type="entry name" value="XLF_CC"/>
    <property type="match status" value="1"/>
</dbReference>
<dbReference type="PANTHER" id="PTHR32235:SF1">
    <property type="entry name" value="NON-HOMOLOGOUS END-JOINING FACTOR 1"/>
    <property type="match status" value="1"/>
</dbReference>
<dbReference type="VEuPathDB" id="FungiDB:GLRG_08530"/>
<evidence type="ECO:0000256" key="1">
    <source>
        <dbReference type="ARBA" id="ARBA00004123"/>
    </source>
</evidence>
<proteinExistence type="inferred from homology"/>
<dbReference type="GO" id="GO:0006303">
    <property type="term" value="P:double-strand break repair via nonhomologous end joining"/>
    <property type="evidence" value="ECO:0007669"/>
    <property type="project" value="UniProtKB-ARBA"/>
</dbReference>
<comment type="subcellular location">
    <subcellularLocation>
        <location evidence="1">Nucleus</location>
    </subcellularLocation>
</comment>
<evidence type="ECO:0000256" key="4">
    <source>
        <dbReference type="ARBA" id="ARBA00023204"/>
    </source>
</evidence>
<evidence type="ECO:0000256" key="3">
    <source>
        <dbReference type="ARBA" id="ARBA00023125"/>
    </source>
</evidence>
<comment type="similarity">
    <text evidence="6">Belongs to the XRCC4-XLF family. XLF subfamily.</text>
</comment>
<feature type="compositionally biased region" description="Basic and acidic residues" evidence="8">
    <location>
        <begin position="507"/>
        <end position="530"/>
    </location>
</feature>
<dbReference type="CDD" id="cd22285">
    <property type="entry name" value="HD_XLF_N"/>
    <property type="match status" value="1"/>
</dbReference>
<evidence type="ECO:0000256" key="7">
    <source>
        <dbReference type="ARBA" id="ARBA00044529"/>
    </source>
</evidence>
<feature type="compositionally biased region" description="Acidic residues" evidence="8">
    <location>
        <begin position="304"/>
        <end position="313"/>
    </location>
</feature>
<keyword evidence="4" id="KW-0234">DNA repair</keyword>
<name>E3QRW3_COLGM</name>
<evidence type="ECO:0000259" key="9">
    <source>
        <dbReference type="Pfam" id="PF09302"/>
    </source>
</evidence>
<reference evidence="12" key="1">
    <citation type="journal article" date="2012" name="Nat. Genet.">
        <title>Lifestyle transitions in plant pathogenic Colletotrichum fungi deciphered by genome and transcriptome analyses.</title>
        <authorList>
            <person name="O'Connell R.J."/>
            <person name="Thon M.R."/>
            <person name="Hacquard S."/>
            <person name="Amyotte S.G."/>
            <person name="Kleemann J."/>
            <person name="Torres M.F."/>
            <person name="Damm U."/>
            <person name="Buiate E.A."/>
            <person name="Epstein L."/>
            <person name="Alkan N."/>
            <person name="Altmueller J."/>
            <person name="Alvarado-Balderrama L."/>
            <person name="Bauser C.A."/>
            <person name="Becker C."/>
            <person name="Birren B.W."/>
            <person name="Chen Z."/>
            <person name="Choi J."/>
            <person name="Crouch J.A."/>
            <person name="Duvick J.P."/>
            <person name="Farman M.A."/>
            <person name="Gan P."/>
            <person name="Heiman D."/>
            <person name="Henrissat B."/>
            <person name="Howard R.J."/>
            <person name="Kabbage M."/>
            <person name="Koch C."/>
            <person name="Kracher B."/>
            <person name="Kubo Y."/>
            <person name="Law A.D."/>
            <person name="Lebrun M.-H."/>
            <person name="Lee Y.-H."/>
            <person name="Miyara I."/>
            <person name="Moore N."/>
            <person name="Neumann U."/>
            <person name="Nordstroem K."/>
            <person name="Panaccione D.G."/>
            <person name="Panstruga R."/>
            <person name="Place M."/>
            <person name="Proctor R.H."/>
            <person name="Prusky D."/>
            <person name="Rech G."/>
            <person name="Reinhardt R."/>
            <person name="Rollins J.A."/>
            <person name="Rounsley S."/>
            <person name="Schardl C.L."/>
            <person name="Schwartz D.C."/>
            <person name="Shenoy N."/>
            <person name="Shirasu K."/>
            <person name="Sikhakolli U.R."/>
            <person name="Stueber K."/>
            <person name="Sukno S.A."/>
            <person name="Sweigard J.A."/>
            <person name="Takano Y."/>
            <person name="Takahara H."/>
            <person name="Trail F."/>
            <person name="van der Does H.C."/>
            <person name="Voll L.M."/>
            <person name="Will I."/>
            <person name="Young S."/>
            <person name="Zeng Q."/>
            <person name="Zhang J."/>
            <person name="Zhou S."/>
            <person name="Dickman M.B."/>
            <person name="Schulze-Lefert P."/>
            <person name="Ver Loren van Themaat E."/>
            <person name="Ma L.-J."/>
            <person name="Vaillancourt L.J."/>
        </authorList>
    </citation>
    <scope>NUCLEOTIDE SEQUENCE [LARGE SCALE GENOMIC DNA]</scope>
    <source>
        <strain evidence="12">M1.001 / M2 / FGSC 10212</strain>
    </source>
</reference>
<dbReference type="RefSeq" id="XP_008097621.1">
    <property type="nucleotide sequence ID" value="XM_008099430.1"/>
</dbReference>
<keyword evidence="2" id="KW-0227">DNA damage</keyword>
<evidence type="ECO:0000259" key="10">
    <source>
        <dbReference type="Pfam" id="PF21928"/>
    </source>
</evidence>